<dbReference type="RefSeq" id="WP_377119669.1">
    <property type="nucleotide sequence ID" value="NZ_JBHRSD010000001.1"/>
</dbReference>
<dbReference type="EC" id="2.7.13.3" evidence="3"/>
<sequence length="501" mass="56715">MPLQARQSKYTASTQSCFIALLPLTAVMLLEAHALFWGNRVLTFSAYWPLMLQFAFEVAPFFVAHCLAVRHSNVTGKLYWLSGFVLYPLLHQLLSLYWQAWPLLTMQTSVLALAASIAWFGTNRLAHPQNGRVGLILRRLFSLNSALLVLALGWAFAMAGIMNSVDNPMQNQPIKPVIELDRVLSQFGTFCVYLGQFLLMALMLLATYALNRYVLIRKILAKHGMLAFCAAFIISLALLTPLFATVMIHLPLNAASDAPYSTLLPSQNRVIFAPANYHFMFLLLLLSTPIILAFERQHSDTRLAQIAEQQSQTELKLLQQQLNPHFLFNTLNNLYALTLTQSPQAPTVIERLASLLRYTVYEGQQPRVLFSKEMTYMQDYLALQQIRCGTRCEVQSQWPEASHYDWQIAPLLLVNIVENAFKHGIEANPNPGTIKIHCQIEDNRLVFYCENPFLLDSQSTTPGVGLENLQRRLALLYPNKHHFSSVAEGSTWRAELTLELS</sequence>
<keyword evidence="1" id="KW-0812">Transmembrane</keyword>
<gene>
    <name evidence="3" type="ORF">ACFOEE_00190</name>
</gene>
<feature type="transmembrane region" description="Helical" evidence="1">
    <location>
        <begin position="78"/>
        <end position="98"/>
    </location>
</feature>
<dbReference type="InterPro" id="IPR036890">
    <property type="entry name" value="HATPase_C_sf"/>
</dbReference>
<dbReference type="InterPro" id="IPR050640">
    <property type="entry name" value="Bact_2-comp_sensor_kinase"/>
</dbReference>
<feature type="transmembrane region" description="Helical" evidence="1">
    <location>
        <begin position="50"/>
        <end position="69"/>
    </location>
</feature>
<keyword evidence="3" id="KW-0808">Transferase</keyword>
<feature type="transmembrane region" description="Helical" evidence="1">
    <location>
        <begin position="270"/>
        <end position="294"/>
    </location>
</feature>
<organism evidence="3 4">
    <name type="scientific">Pseudoalteromonas fenneropenaei</name>
    <dbReference type="NCBI Taxonomy" id="1737459"/>
    <lineage>
        <taxon>Bacteria</taxon>
        <taxon>Pseudomonadati</taxon>
        <taxon>Pseudomonadota</taxon>
        <taxon>Gammaproteobacteria</taxon>
        <taxon>Alteromonadales</taxon>
        <taxon>Pseudoalteromonadaceae</taxon>
        <taxon>Pseudoalteromonas</taxon>
    </lineage>
</organism>
<keyword evidence="1" id="KW-0472">Membrane</keyword>
<dbReference type="PANTHER" id="PTHR34220:SF7">
    <property type="entry name" value="SENSOR HISTIDINE KINASE YPDA"/>
    <property type="match status" value="1"/>
</dbReference>
<keyword evidence="4" id="KW-1185">Reference proteome</keyword>
<comment type="caution">
    <text evidence="3">The sequence shown here is derived from an EMBL/GenBank/DDBJ whole genome shotgun (WGS) entry which is preliminary data.</text>
</comment>
<keyword evidence="1" id="KW-1133">Transmembrane helix</keyword>
<dbReference type="EMBL" id="JBHRSD010000001">
    <property type="protein sequence ID" value="MFC3030949.1"/>
    <property type="molecule type" value="Genomic_DNA"/>
</dbReference>
<dbReference type="GO" id="GO:0004673">
    <property type="term" value="F:protein histidine kinase activity"/>
    <property type="evidence" value="ECO:0007669"/>
    <property type="project" value="UniProtKB-EC"/>
</dbReference>
<dbReference type="Proteomes" id="UP001595453">
    <property type="component" value="Unassembled WGS sequence"/>
</dbReference>
<dbReference type="InterPro" id="IPR010559">
    <property type="entry name" value="Sig_transdc_His_kin_internal"/>
</dbReference>
<reference evidence="4" key="1">
    <citation type="journal article" date="2019" name="Int. J. Syst. Evol. Microbiol.">
        <title>The Global Catalogue of Microorganisms (GCM) 10K type strain sequencing project: providing services to taxonomists for standard genome sequencing and annotation.</title>
        <authorList>
            <consortium name="The Broad Institute Genomics Platform"/>
            <consortium name="The Broad Institute Genome Sequencing Center for Infectious Disease"/>
            <person name="Wu L."/>
            <person name="Ma J."/>
        </authorList>
    </citation>
    <scope>NUCLEOTIDE SEQUENCE [LARGE SCALE GENOMIC DNA]</scope>
    <source>
        <strain evidence="4">KCTC 42730</strain>
    </source>
</reference>
<dbReference type="SUPFAM" id="SSF55874">
    <property type="entry name" value="ATPase domain of HSP90 chaperone/DNA topoisomerase II/histidine kinase"/>
    <property type="match status" value="1"/>
</dbReference>
<evidence type="ECO:0000313" key="4">
    <source>
        <dbReference type="Proteomes" id="UP001595453"/>
    </source>
</evidence>
<accession>A0ABV7CC32</accession>
<feature type="domain" description="Signal transduction histidine kinase internal region" evidence="2">
    <location>
        <begin position="313"/>
        <end position="391"/>
    </location>
</feature>
<proteinExistence type="predicted"/>
<keyword evidence="3" id="KW-0418">Kinase</keyword>
<evidence type="ECO:0000256" key="1">
    <source>
        <dbReference type="SAM" id="Phobius"/>
    </source>
</evidence>
<feature type="transmembrane region" description="Helical" evidence="1">
    <location>
        <begin position="143"/>
        <end position="163"/>
    </location>
</feature>
<dbReference type="PANTHER" id="PTHR34220">
    <property type="entry name" value="SENSOR HISTIDINE KINASE YPDA"/>
    <property type="match status" value="1"/>
</dbReference>
<name>A0ABV7CC32_9GAMM</name>
<feature type="transmembrane region" description="Helical" evidence="1">
    <location>
        <begin position="183"/>
        <end position="205"/>
    </location>
</feature>
<feature type="transmembrane region" description="Helical" evidence="1">
    <location>
        <begin position="226"/>
        <end position="250"/>
    </location>
</feature>
<dbReference type="Gene3D" id="3.30.565.10">
    <property type="entry name" value="Histidine kinase-like ATPase, C-terminal domain"/>
    <property type="match status" value="1"/>
</dbReference>
<evidence type="ECO:0000313" key="3">
    <source>
        <dbReference type="EMBL" id="MFC3030949.1"/>
    </source>
</evidence>
<evidence type="ECO:0000259" key="2">
    <source>
        <dbReference type="Pfam" id="PF06580"/>
    </source>
</evidence>
<dbReference type="Pfam" id="PF06580">
    <property type="entry name" value="His_kinase"/>
    <property type="match status" value="1"/>
</dbReference>
<feature type="transmembrane region" description="Helical" evidence="1">
    <location>
        <begin position="104"/>
        <end position="122"/>
    </location>
</feature>
<protein>
    <submittedName>
        <fullName evidence="3">Sensor histidine kinase</fullName>
        <ecNumber evidence="3">2.7.13.3</ecNumber>
    </submittedName>
</protein>